<dbReference type="WBParaSite" id="Hba_00273">
    <property type="protein sequence ID" value="Hba_00273"/>
    <property type="gene ID" value="Hba_00273"/>
</dbReference>
<dbReference type="AlphaFoldDB" id="A0A1I7W6N7"/>
<organism evidence="1 2">
    <name type="scientific">Heterorhabditis bacteriophora</name>
    <name type="common">Entomopathogenic nematode worm</name>
    <dbReference type="NCBI Taxonomy" id="37862"/>
    <lineage>
        <taxon>Eukaryota</taxon>
        <taxon>Metazoa</taxon>
        <taxon>Ecdysozoa</taxon>
        <taxon>Nematoda</taxon>
        <taxon>Chromadorea</taxon>
        <taxon>Rhabditida</taxon>
        <taxon>Rhabditina</taxon>
        <taxon>Rhabditomorpha</taxon>
        <taxon>Strongyloidea</taxon>
        <taxon>Heterorhabditidae</taxon>
        <taxon>Heterorhabditis</taxon>
    </lineage>
</organism>
<dbReference type="Proteomes" id="UP000095283">
    <property type="component" value="Unplaced"/>
</dbReference>
<reference evidence="2" key="1">
    <citation type="submission" date="2016-11" db="UniProtKB">
        <authorList>
            <consortium name="WormBaseParasite"/>
        </authorList>
    </citation>
    <scope>IDENTIFICATION</scope>
</reference>
<proteinExistence type="predicted"/>
<evidence type="ECO:0000313" key="2">
    <source>
        <dbReference type="WBParaSite" id="Hba_00273"/>
    </source>
</evidence>
<evidence type="ECO:0000313" key="1">
    <source>
        <dbReference type="Proteomes" id="UP000095283"/>
    </source>
</evidence>
<accession>A0A1I7W6N7</accession>
<sequence>MSIKNLPLLLLISDSKIKNIKIKCSRNIF</sequence>
<keyword evidence="1" id="KW-1185">Reference proteome</keyword>
<protein>
    <submittedName>
        <fullName evidence="2">Uncharacterized protein</fullName>
    </submittedName>
</protein>
<name>A0A1I7W6N7_HETBA</name>